<dbReference type="SUPFAM" id="SSF50891">
    <property type="entry name" value="Cyclophilin-like"/>
    <property type="match status" value="1"/>
</dbReference>
<dbReference type="SMART" id="SM00796">
    <property type="entry name" value="AHS1"/>
    <property type="match status" value="1"/>
</dbReference>
<dbReference type="EMBL" id="MIJE01000036">
    <property type="protein sequence ID" value="OEF95627.1"/>
    <property type="molecule type" value="Genomic_DNA"/>
</dbReference>
<evidence type="ECO:0000256" key="1">
    <source>
        <dbReference type="ARBA" id="ARBA00022741"/>
    </source>
</evidence>
<dbReference type="InterPro" id="IPR010016">
    <property type="entry name" value="PxpB"/>
</dbReference>
<dbReference type="STRING" id="766136.BHF68_12345"/>
<dbReference type="OrthoDB" id="9778567at2"/>
<feature type="domain" description="Carboxyltransferase" evidence="4">
    <location>
        <begin position="2"/>
        <end position="225"/>
    </location>
</feature>
<evidence type="ECO:0000256" key="2">
    <source>
        <dbReference type="ARBA" id="ARBA00022801"/>
    </source>
</evidence>
<comment type="caution">
    <text evidence="5">The sequence shown here is derived from an EMBL/GenBank/DDBJ whole genome shotgun (WGS) entry which is preliminary data.</text>
</comment>
<dbReference type="PANTHER" id="PTHR34698">
    <property type="entry name" value="5-OXOPROLINASE SUBUNIT B"/>
    <property type="match status" value="1"/>
</dbReference>
<evidence type="ECO:0000256" key="3">
    <source>
        <dbReference type="ARBA" id="ARBA00022840"/>
    </source>
</evidence>
<dbReference type="Gene3D" id="3.30.1360.40">
    <property type="match status" value="1"/>
</dbReference>
<dbReference type="SUPFAM" id="SSF160467">
    <property type="entry name" value="PH0987 N-terminal domain-like"/>
    <property type="match status" value="1"/>
</dbReference>
<sequence>MLSYQPLGDSGLRIEFSKEINRATIIKIRSFLDILEAQGHKFIIESVPGYNTLTVFYRPLLISYEGLVCICKELERQHFSTFTNLTETIDILNVKDLSNAKDTFKVSDRVIEIPVLYGGEHGPDLEDVAYTNGLTAEQVIEIHAEPVYLVYIIGFTPGFPYLGEMSEKIATPRLAEPRLNVKAGSVGIANQQTGIYSVDSPGGWRIIGHTPLKIFNPASDTPFLLNAGDMLIFKSIDRDEYEEIHGRVEHEQHRH</sequence>
<protein>
    <recommendedName>
        <fullName evidence="4">Carboxyltransferase domain-containing protein</fullName>
    </recommendedName>
</protein>
<evidence type="ECO:0000313" key="6">
    <source>
        <dbReference type="Proteomes" id="UP000094296"/>
    </source>
</evidence>
<dbReference type="GO" id="GO:0005524">
    <property type="term" value="F:ATP binding"/>
    <property type="evidence" value="ECO:0007669"/>
    <property type="project" value="UniProtKB-KW"/>
</dbReference>
<dbReference type="Pfam" id="PF02682">
    <property type="entry name" value="CT_C_D"/>
    <property type="match status" value="1"/>
</dbReference>
<keyword evidence="3" id="KW-0067">ATP-binding</keyword>
<keyword evidence="1" id="KW-0547">Nucleotide-binding</keyword>
<evidence type="ECO:0000259" key="4">
    <source>
        <dbReference type="SMART" id="SM00796"/>
    </source>
</evidence>
<dbReference type="GO" id="GO:0016787">
    <property type="term" value="F:hydrolase activity"/>
    <property type="evidence" value="ECO:0007669"/>
    <property type="project" value="UniProtKB-KW"/>
</dbReference>
<dbReference type="Gene3D" id="2.40.100.10">
    <property type="entry name" value="Cyclophilin-like"/>
    <property type="match status" value="1"/>
</dbReference>
<keyword evidence="6" id="KW-1185">Reference proteome</keyword>
<name>A0A1E5FYV8_9FIRM</name>
<dbReference type="PANTHER" id="PTHR34698:SF2">
    <property type="entry name" value="5-OXOPROLINASE SUBUNIT B"/>
    <property type="match status" value="1"/>
</dbReference>
<organism evidence="5 6">
    <name type="scientific">Desulfuribacillus alkaliarsenatis</name>
    <dbReference type="NCBI Taxonomy" id="766136"/>
    <lineage>
        <taxon>Bacteria</taxon>
        <taxon>Bacillati</taxon>
        <taxon>Bacillota</taxon>
        <taxon>Desulfuribacillia</taxon>
        <taxon>Desulfuribacillales</taxon>
        <taxon>Desulfuribacillaceae</taxon>
        <taxon>Desulfuribacillus</taxon>
    </lineage>
</organism>
<dbReference type="InterPro" id="IPR029000">
    <property type="entry name" value="Cyclophilin-like_dom_sf"/>
</dbReference>
<dbReference type="RefSeq" id="WP_069644440.1">
    <property type="nucleotide sequence ID" value="NZ_MIJE01000036.1"/>
</dbReference>
<proteinExistence type="predicted"/>
<dbReference type="Proteomes" id="UP000094296">
    <property type="component" value="Unassembled WGS sequence"/>
</dbReference>
<evidence type="ECO:0000313" key="5">
    <source>
        <dbReference type="EMBL" id="OEF95627.1"/>
    </source>
</evidence>
<gene>
    <name evidence="5" type="ORF">BHF68_12345</name>
</gene>
<keyword evidence="2" id="KW-0378">Hydrolase</keyword>
<dbReference type="NCBIfam" id="TIGR00370">
    <property type="entry name" value="5-oxoprolinase subunit PxpB"/>
    <property type="match status" value="1"/>
</dbReference>
<accession>A0A1E5FYV8</accession>
<dbReference type="InterPro" id="IPR003833">
    <property type="entry name" value="CT_C_D"/>
</dbReference>
<dbReference type="AlphaFoldDB" id="A0A1E5FYV8"/>
<reference evidence="5 6" key="1">
    <citation type="submission" date="2016-09" db="EMBL/GenBank/DDBJ databases">
        <title>Draft genome sequence for the type strain of Desulfuribacillus alkaliarsenatis AHT28, an obligately anaerobic, sulfidogenic bacterium isolated from Russian soda lake sediments.</title>
        <authorList>
            <person name="Abin C.A."/>
            <person name="Hollibaugh J.T."/>
        </authorList>
    </citation>
    <scope>NUCLEOTIDE SEQUENCE [LARGE SCALE GENOMIC DNA]</scope>
    <source>
        <strain evidence="5 6">AHT28</strain>
    </source>
</reference>